<feature type="compositionally biased region" description="Low complexity" evidence="8">
    <location>
        <begin position="100"/>
        <end position="122"/>
    </location>
</feature>
<gene>
    <name evidence="10" type="primary">Pggt1b</name>
    <name evidence="10" type="ORF">g.1518</name>
</gene>
<sequence>MQDYCFARKVLGEEFLYERHVNYLLKSLKRSTFGGTPLEVAEAHRLSSLFFVVSGLDLLGALDTRLNDSDKQEIIQWIYSYQVDKDRILLPLDSFTSNGNDTSNHSYTSSNNNSNHHQQQQQHHLHHHHHHQPNDNVDQNNTNHHDDNSSRIIRTSKVSHAGFRASSMIDNDIPFDCGILTMTYCALATLVILGDDLKRVDRKSIIRGMRELQLPNGSFKPSALGGESDMRLVYCAAAVSRLLNDWSGIDRDRCAKFIKGSLSYEGAFAQYPGSEAHGGSTFCALASLKLMNKLEDTLSYDDIDRLIRWCINRLDQGFTGRPNKDQDTCYSFWIGACLVILDHFEYVGQKNLLDFILMAQEERGGLSKVPDFYSDPLHTYLGFAGLTFIDDDLCSKRGVNLLKLDPTLNISQRARSYLDKIHQSFE</sequence>
<evidence type="ECO:0000313" key="10">
    <source>
        <dbReference type="EMBL" id="MDE51915.1"/>
    </source>
</evidence>
<keyword evidence="6" id="KW-0677">Repeat</keyword>
<dbReference type="PANTHER" id="PTHR11774">
    <property type="entry name" value="GERANYLGERANYL TRANSFERASE TYPE BETA SUBUNIT"/>
    <property type="match status" value="1"/>
</dbReference>
<feature type="domain" description="Prenyltransferase alpha-alpha toroid" evidence="9">
    <location>
        <begin position="16"/>
        <end position="410"/>
    </location>
</feature>
<keyword evidence="5" id="KW-0479">Metal-binding</keyword>
<dbReference type="GO" id="GO:0004662">
    <property type="term" value="F:CAAX-protein geranylgeranyltransferase activity"/>
    <property type="evidence" value="ECO:0007669"/>
    <property type="project" value="TreeGrafter"/>
</dbReference>
<evidence type="ECO:0000259" key="9">
    <source>
        <dbReference type="Pfam" id="PF00432"/>
    </source>
</evidence>
<dbReference type="Gene3D" id="1.50.10.20">
    <property type="match status" value="1"/>
</dbReference>
<proteinExistence type="inferred from homology"/>
<dbReference type="AlphaFoldDB" id="A0A6G1SN50"/>
<evidence type="ECO:0000256" key="3">
    <source>
        <dbReference type="ARBA" id="ARBA00022602"/>
    </source>
</evidence>
<accession>A0A6G1SN50</accession>
<dbReference type="InterPro" id="IPR001330">
    <property type="entry name" value="Prenyltrans"/>
</dbReference>
<evidence type="ECO:0000256" key="1">
    <source>
        <dbReference type="ARBA" id="ARBA00001947"/>
    </source>
</evidence>
<comment type="cofactor">
    <cofactor evidence="1">
        <name>Zn(2+)</name>
        <dbReference type="ChEBI" id="CHEBI:29105"/>
    </cofactor>
</comment>
<dbReference type="PANTHER" id="PTHR11774:SF4">
    <property type="entry name" value="GERANYLGERANYL TRANSFERASE TYPE-1 SUBUNIT BETA"/>
    <property type="match status" value="1"/>
</dbReference>
<dbReference type="InterPro" id="IPR008930">
    <property type="entry name" value="Terpenoid_cyclase/PrenylTrfase"/>
</dbReference>
<keyword evidence="7" id="KW-0862">Zinc</keyword>
<evidence type="ECO:0000256" key="4">
    <source>
        <dbReference type="ARBA" id="ARBA00022679"/>
    </source>
</evidence>
<protein>
    <submittedName>
        <fullName evidence="10">Geranylgeranyl transferase type-1 subunit beta</fullName>
    </submittedName>
</protein>
<keyword evidence="3" id="KW-0637">Prenyltransferase</keyword>
<reference evidence="10" key="1">
    <citation type="submission" date="2018-10" db="EMBL/GenBank/DDBJ databases">
        <title>Transcriptome assembly of Aceria tosichella (Wheat curl mite) Type 2.</title>
        <authorList>
            <person name="Scully E.D."/>
            <person name="Geib S.M."/>
            <person name="Palmer N.A."/>
            <person name="Gupta A.K."/>
            <person name="Sarath G."/>
            <person name="Tatineni S."/>
        </authorList>
    </citation>
    <scope>NUCLEOTIDE SEQUENCE</scope>
    <source>
        <strain evidence="10">LincolnNE</strain>
    </source>
</reference>
<dbReference type="InterPro" id="IPR045089">
    <property type="entry name" value="PGGT1B-like"/>
</dbReference>
<feature type="region of interest" description="Disordered" evidence="8">
    <location>
        <begin position="100"/>
        <end position="149"/>
    </location>
</feature>
<evidence type="ECO:0000256" key="7">
    <source>
        <dbReference type="ARBA" id="ARBA00022833"/>
    </source>
</evidence>
<evidence type="ECO:0000256" key="5">
    <source>
        <dbReference type="ARBA" id="ARBA00022723"/>
    </source>
</evidence>
<evidence type="ECO:0000256" key="6">
    <source>
        <dbReference type="ARBA" id="ARBA00022737"/>
    </source>
</evidence>
<evidence type="ECO:0000256" key="8">
    <source>
        <dbReference type="SAM" id="MobiDB-lite"/>
    </source>
</evidence>
<dbReference type="GO" id="GO:0046872">
    <property type="term" value="F:metal ion binding"/>
    <property type="evidence" value="ECO:0007669"/>
    <property type="project" value="UniProtKB-KW"/>
</dbReference>
<dbReference type="SUPFAM" id="SSF48239">
    <property type="entry name" value="Terpenoid cyclases/Protein prenyltransferases"/>
    <property type="match status" value="1"/>
</dbReference>
<dbReference type="GO" id="GO:0005953">
    <property type="term" value="C:CAAX-protein geranylgeranyltransferase complex"/>
    <property type="evidence" value="ECO:0007669"/>
    <property type="project" value="TreeGrafter"/>
</dbReference>
<organism evidence="10">
    <name type="scientific">Aceria tosichella</name>
    <name type="common">wheat curl mite</name>
    <dbReference type="NCBI Taxonomy" id="561515"/>
    <lineage>
        <taxon>Eukaryota</taxon>
        <taxon>Metazoa</taxon>
        <taxon>Ecdysozoa</taxon>
        <taxon>Arthropoda</taxon>
        <taxon>Chelicerata</taxon>
        <taxon>Arachnida</taxon>
        <taxon>Acari</taxon>
        <taxon>Acariformes</taxon>
        <taxon>Trombidiformes</taxon>
        <taxon>Prostigmata</taxon>
        <taxon>Eupodina</taxon>
        <taxon>Eriophyoidea</taxon>
        <taxon>Eriophyidae</taxon>
        <taxon>Eriophyinae</taxon>
        <taxon>Aceriini</taxon>
        <taxon>Aceria</taxon>
    </lineage>
</organism>
<keyword evidence="4 10" id="KW-0808">Transferase</keyword>
<dbReference type="EMBL" id="GGYP01007144">
    <property type="protein sequence ID" value="MDE51915.1"/>
    <property type="molecule type" value="Transcribed_RNA"/>
</dbReference>
<name>A0A6G1SN50_9ACAR</name>
<dbReference type="Pfam" id="PF00432">
    <property type="entry name" value="Prenyltrans"/>
    <property type="match status" value="1"/>
</dbReference>
<comment type="similarity">
    <text evidence="2">Belongs to the protein prenyltransferase subunit beta family.</text>
</comment>
<evidence type="ECO:0000256" key="2">
    <source>
        <dbReference type="ARBA" id="ARBA00010497"/>
    </source>
</evidence>